<protein>
    <submittedName>
        <fullName evidence="2">Uncharacterized protein</fullName>
    </submittedName>
</protein>
<proteinExistence type="predicted"/>
<accession>A0A4Z2G4U4</accession>
<dbReference type="Proteomes" id="UP000314294">
    <property type="component" value="Unassembled WGS sequence"/>
</dbReference>
<evidence type="ECO:0000313" key="3">
    <source>
        <dbReference type="Proteomes" id="UP000314294"/>
    </source>
</evidence>
<evidence type="ECO:0000256" key="1">
    <source>
        <dbReference type="SAM" id="MobiDB-lite"/>
    </source>
</evidence>
<keyword evidence="3" id="KW-1185">Reference proteome</keyword>
<gene>
    <name evidence="2" type="ORF">EYF80_042195</name>
</gene>
<feature type="compositionally biased region" description="Acidic residues" evidence="1">
    <location>
        <begin position="153"/>
        <end position="180"/>
    </location>
</feature>
<reference evidence="2 3" key="1">
    <citation type="submission" date="2019-03" db="EMBL/GenBank/DDBJ databases">
        <title>First draft genome of Liparis tanakae, snailfish: a comprehensive survey of snailfish specific genes.</title>
        <authorList>
            <person name="Kim W."/>
            <person name="Song I."/>
            <person name="Jeong J.-H."/>
            <person name="Kim D."/>
            <person name="Kim S."/>
            <person name="Ryu S."/>
            <person name="Song J.Y."/>
            <person name="Lee S.K."/>
        </authorList>
    </citation>
    <scope>NUCLEOTIDE SEQUENCE [LARGE SCALE GENOMIC DNA]</scope>
    <source>
        <tissue evidence="2">Muscle</tissue>
    </source>
</reference>
<organism evidence="2 3">
    <name type="scientific">Liparis tanakae</name>
    <name type="common">Tanaka's snailfish</name>
    <dbReference type="NCBI Taxonomy" id="230148"/>
    <lineage>
        <taxon>Eukaryota</taxon>
        <taxon>Metazoa</taxon>
        <taxon>Chordata</taxon>
        <taxon>Craniata</taxon>
        <taxon>Vertebrata</taxon>
        <taxon>Euteleostomi</taxon>
        <taxon>Actinopterygii</taxon>
        <taxon>Neopterygii</taxon>
        <taxon>Teleostei</taxon>
        <taxon>Neoteleostei</taxon>
        <taxon>Acanthomorphata</taxon>
        <taxon>Eupercaria</taxon>
        <taxon>Perciformes</taxon>
        <taxon>Cottioidei</taxon>
        <taxon>Cottales</taxon>
        <taxon>Liparidae</taxon>
        <taxon>Liparis</taxon>
    </lineage>
</organism>
<name>A0A4Z2G4U4_9TELE</name>
<feature type="region of interest" description="Disordered" evidence="1">
    <location>
        <begin position="141"/>
        <end position="180"/>
    </location>
</feature>
<evidence type="ECO:0000313" key="2">
    <source>
        <dbReference type="EMBL" id="TNN47592.1"/>
    </source>
</evidence>
<dbReference type="EMBL" id="SRLO01000734">
    <property type="protein sequence ID" value="TNN47592.1"/>
    <property type="molecule type" value="Genomic_DNA"/>
</dbReference>
<sequence length="280" mass="31980">MSSVQWDQYFCTSWTWSSRARRWEALSWMPVQNPSSSSSLRVTAALTWGCRRPRARPSSRLLGLDGVQVLVLVRVLRVQHRLLLGHPAFQFVHVVMKLMHLPRRLQVLEKKDRHENAAQGLVPPPGLTVLLQASNQLLHREEKEEKDEHQEEDHEEEHEEEEYEEEEEEDEHEDKEEEESLDSASVFLEFFGLPLEHVEAAAVFQGGAAGGGEQEEILEAFRDTWERLADQVAEADTQREMHLLGPYSLSTLLLWFSSSTSTASSLLSRASVTSSLRPQS</sequence>
<feature type="compositionally biased region" description="Basic and acidic residues" evidence="1">
    <location>
        <begin position="141"/>
        <end position="152"/>
    </location>
</feature>
<comment type="caution">
    <text evidence="2">The sequence shown here is derived from an EMBL/GenBank/DDBJ whole genome shotgun (WGS) entry which is preliminary data.</text>
</comment>
<dbReference type="AlphaFoldDB" id="A0A4Z2G4U4"/>